<evidence type="ECO:0000256" key="1">
    <source>
        <dbReference type="ARBA" id="ARBA00004970"/>
    </source>
</evidence>
<dbReference type="PANTHER" id="PTHR21039:SF0">
    <property type="entry name" value="HISTIDINOL-PHOSPHATASE"/>
    <property type="match status" value="1"/>
</dbReference>
<evidence type="ECO:0000256" key="5">
    <source>
        <dbReference type="ARBA" id="ARBA00022801"/>
    </source>
</evidence>
<dbReference type="InterPro" id="IPR016195">
    <property type="entry name" value="Pol/histidinol_Pase-like"/>
</dbReference>
<feature type="compositionally biased region" description="Basic and acidic residues" evidence="9">
    <location>
        <begin position="207"/>
        <end position="220"/>
    </location>
</feature>
<evidence type="ECO:0000256" key="7">
    <source>
        <dbReference type="ARBA" id="ARBA00049158"/>
    </source>
</evidence>
<protein>
    <recommendedName>
        <fullName evidence="3 8">Histidinol-phosphatase</fullName>
        <shortName evidence="8">HolPase</shortName>
        <ecNumber evidence="3 8">3.1.3.15</ecNumber>
    </recommendedName>
</protein>
<evidence type="ECO:0000256" key="9">
    <source>
        <dbReference type="SAM" id="MobiDB-lite"/>
    </source>
</evidence>
<comment type="caution">
    <text evidence="11">The sequence shown here is derived from an EMBL/GenBank/DDBJ whole genome shotgun (WGS) entry which is preliminary data.</text>
</comment>
<dbReference type="OrthoDB" id="5957391at2759"/>
<keyword evidence="6 8" id="KW-0368">Histidine biosynthesis</keyword>
<dbReference type="InterPro" id="IPR010140">
    <property type="entry name" value="Histidinol_P_phosphatase_HisJ"/>
</dbReference>
<evidence type="ECO:0000256" key="6">
    <source>
        <dbReference type="ARBA" id="ARBA00023102"/>
    </source>
</evidence>
<dbReference type="GO" id="GO:0000105">
    <property type="term" value="P:L-histidine biosynthetic process"/>
    <property type="evidence" value="ECO:0007669"/>
    <property type="project" value="UniProtKB-UniRule"/>
</dbReference>
<evidence type="ECO:0000256" key="8">
    <source>
        <dbReference type="RuleBase" id="RU366003"/>
    </source>
</evidence>
<evidence type="ECO:0000259" key="10">
    <source>
        <dbReference type="Pfam" id="PF02811"/>
    </source>
</evidence>
<dbReference type="AlphaFoldDB" id="A0A9P6Q6K1"/>
<accession>A0A9P6Q6K1</accession>
<proteinExistence type="inferred from homology"/>
<dbReference type="Gene3D" id="3.20.20.140">
    <property type="entry name" value="Metal-dependent hydrolases"/>
    <property type="match status" value="1"/>
</dbReference>
<feature type="region of interest" description="Disordered" evidence="9">
    <location>
        <begin position="205"/>
        <end position="225"/>
    </location>
</feature>
<sequence length="363" mass="42010">MFSFHSHSGQFCMHAKGTLEQVVQSAIQRQFSIYGLSEHMPRYKPEQLYPEESHLTVQDLENMYDQFLQEAQRLQLKYTDKICLLIGLETEYFDIQSIDLVRRLREPQRKCLATTTAATTTKEIVLPQVQYIVGSLHHVHGIPLDFSQELYLHALDVVGKGSWETLFREYFNAQFEMLQGLQPEVVGHLDLVRIFFSSIKGCHHRHSSGDKHEHDHKQEQEQDQNQNQLTQELWALVKRNVDYVIAYGGLFELNSRAWKKGLADAYPQRDILEYILSKNGRVTLSDDSHGPDDVGMFYNPELKQYLEQMSIEQVYYLTPNGTAEDETTHAERVCVTNASIDTGSFQHVHVRSIPLASLNFYQK</sequence>
<evidence type="ECO:0000313" key="11">
    <source>
        <dbReference type="EMBL" id="KAG0261047.1"/>
    </source>
</evidence>
<comment type="pathway">
    <text evidence="1 8">Amino-acid biosynthesis; L-histidine biosynthesis; L-histidine from 5-phospho-alpha-D-ribose 1-diphosphate: step 8/9.</text>
</comment>
<dbReference type="InterPro" id="IPR004013">
    <property type="entry name" value="PHP_dom"/>
</dbReference>
<evidence type="ECO:0000256" key="2">
    <source>
        <dbReference type="ARBA" id="ARBA00009152"/>
    </source>
</evidence>
<keyword evidence="4 8" id="KW-0028">Amino-acid biosynthesis</keyword>
<gene>
    <name evidence="11" type="primary">HIS2</name>
    <name evidence="11" type="ORF">BG011_001405</name>
</gene>
<keyword evidence="12" id="KW-1185">Reference proteome</keyword>
<dbReference type="GO" id="GO:0004401">
    <property type="term" value="F:histidinol-phosphatase activity"/>
    <property type="evidence" value="ECO:0007669"/>
    <property type="project" value="UniProtKB-UniRule"/>
</dbReference>
<organism evidence="11 12">
    <name type="scientific">Mortierella polycephala</name>
    <dbReference type="NCBI Taxonomy" id="41804"/>
    <lineage>
        <taxon>Eukaryota</taxon>
        <taxon>Fungi</taxon>
        <taxon>Fungi incertae sedis</taxon>
        <taxon>Mucoromycota</taxon>
        <taxon>Mortierellomycotina</taxon>
        <taxon>Mortierellomycetes</taxon>
        <taxon>Mortierellales</taxon>
        <taxon>Mortierellaceae</taxon>
        <taxon>Mortierella</taxon>
    </lineage>
</organism>
<dbReference type="GO" id="GO:0005737">
    <property type="term" value="C:cytoplasm"/>
    <property type="evidence" value="ECO:0007669"/>
    <property type="project" value="TreeGrafter"/>
</dbReference>
<evidence type="ECO:0000256" key="4">
    <source>
        <dbReference type="ARBA" id="ARBA00022605"/>
    </source>
</evidence>
<dbReference type="EMBL" id="JAAAJA010000137">
    <property type="protein sequence ID" value="KAG0261047.1"/>
    <property type="molecule type" value="Genomic_DNA"/>
</dbReference>
<feature type="domain" description="PHP" evidence="10">
    <location>
        <begin position="4"/>
        <end position="255"/>
    </location>
</feature>
<dbReference type="SUPFAM" id="SSF89550">
    <property type="entry name" value="PHP domain-like"/>
    <property type="match status" value="1"/>
</dbReference>
<dbReference type="EC" id="3.1.3.15" evidence="3 8"/>
<dbReference type="PANTHER" id="PTHR21039">
    <property type="entry name" value="HISTIDINOL PHOSPHATASE-RELATED"/>
    <property type="match status" value="1"/>
</dbReference>
<evidence type="ECO:0000313" key="12">
    <source>
        <dbReference type="Proteomes" id="UP000726737"/>
    </source>
</evidence>
<dbReference type="NCBIfam" id="TIGR01856">
    <property type="entry name" value="hisJ_fam"/>
    <property type="match status" value="1"/>
</dbReference>
<reference evidence="11" key="1">
    <citation type="journal article" date="2020" name="Fungal Divers.">
        <title>Resolving the Mortierellaceae phylogeny through synthesis of multi-gene phylogenetics and phylogenomics.</title>
        <authorList>
            <person name="Vandepol N."/>
            <person name="Liber J."/>
            <person name="Desiro A."/>
            <person name="Na H."/>
            <person name="Kennedy M."/>
            <person name="Barry K."/>
            <person name="Grigoriev I.V."/>
            <person name="Miller A.N."/>
            <person name="O'Donnell K."/>
            <person name="Stajich J.E."/>
            <person name="Bonito G."/>
        </authorList>
    </citation>
    <scope>NUCLEOTIDE SEQUENCE</scope>
    <source>
        <strain evidence="11">KOD948</strain>
    </source>
</reference>
<dbReference type="Pfam" id="PF02811">
    <property type="entry name" value="PHP"/>
    <property type="match status" value="1"/>
</dbReference>
<evidence type="ECO:0000256" key="3">
    <source>
        <dbReference type="ARBA" id="ARBA00013085"/>
    </source>
</evidence>
<comment type="similarity">
    <text evidence="2 8">Belongs to the PHP hydrolase family. HisK subfamily.</text>
</comment>
<dbReference type="Proteomes" id="UP000726737">
    <property type="component" value="Unassembled WGS sequence"/>
</dbReference>
<keyword evidence="5 8" id="KW-0378">Hydrolase</keyword>
<dbReference type="CDD" id="cd12110">
    <property type="entry name" value="PHP_HisPPase_Hisj_like"/>
    <property type="match status" value="1"/>
</dbReference>
<comment type="catalytic activity">
    <reaction evidence="7 8">
        <text>L-histidinol phosphate + H2O = L-histidinol + phosphate</text>
        <dbReference type="Rhea" id="RHEA:14465"/>
        <dbReference type="ChEBI" id="CHEBI:15377"/>
        <dbReference type="ChEBI" id="CHEBI:43474"/>
        <dbReference type="ChEBI" id="CHEBI:57699"/>
        <dbReference type="ChEBI" id="CHEBI:57980"/>
        <dbReference type="EC" id="3.1.3.15"/>
    </reaction>
</comment>
<name>A0A9P6Q6K1_9FUNG</name>